<reference evidence="2 3" key="1">
    <citation type="submission" date="2021-06" db="EMBL/GenBank/DDBJ databases">
        <title>Caerostris extrusa draft genome.</title>
        <authorList>
            <person name="Kono N."/>
            <person name="Arakawa K."/>
        </authorList>
    </citation>
    <scope>NUCLEOTIDE SEQUENCE [LARGE SCALE GENOMIC DNA]</scope>
</reference>
<feature type="compositionally biased region" description="Polar residues" evidence="1">
    <location>
        <begin position="128"/>
        <end position="141"/>
    </location>
</feature>
<evidence type="ECO:0000256" key="1">
    <source>
        <dbReference type="SAM" id="MobiDB-lite"/>
    </source>
</evidence>
<comment type="caution">
    <text evidence="2">The sequence shown here is derived from an EMBL/GenBank/DDBJ whole genome shotgun (WGS) entry which is preliminary data.</text>
</comment>
<sequence>MTYYTSILRHAISILEKNPVFLFPGQPTVESIKENQQERLLFSVTCDASIPELHILLLFGLGSSPDEGHPEQQGQQMCGFQHRSIDLGGWRAAIGSEDDCQHAIVTSVSWAGWVINIERKNASGDQGGSNSSRSAALQSVGVTPWKEEKKRN</sequence>
<feature type="region of interest" description="Disordered" evidence="1">
    <location>
        <begin position="121"/>
        <end position="152"/>
    </location>
</feature>
<protein>
    <submittedName>
        <fullName evidence="2">Uncharacterized protein</fullName>
    </submittedName>
</protein>
<dbReference type="AlphaFoldDB" id="A0AAV4M4Q9"/>
<keyword evidence="3" id="KW-1185">Reference proteome</keyword>
<dbReference type="Proteomes" id="UP001054945">
    <property type="component" value="Unassembled WGS sequence"/>
</dbReference>
<name>A0AAV4M4Q9_CAEEX</name>
<gene>
    <name evidence="2" type="ORF">CEXT_464041</name>
</gene>
<evidence type="ECO:0000313" key="3">
    <source>
        <dbReference type="Proteomes" id="UP001054945"/>
    </source>
</evidence>
<accession>A0AAV4M4Q9</accession>
<proteinExistence type="predicted"/>
<evidence type="ECO:0000313" key="2">
    <source>
        <dbReference type="EMBL" id="GIX67195.1"/>
    </source>
</evidence>
<dbReference type="EMBL" id="BPLR01019381">
    <property type="protein sequence ID" value="GIX67195.1"/>
    <property type="molecule type" value="Genomic_DNA"/>
</dbReference>
<organism evidence="2 3">
    <name type="scientific">Caerostris extrusa</name>
    <name type="common">Bark spider</name>
    <name type="synonym">Caerostris bankana</name>
    <dbReference type="NCBI Taxonomy" id="172846"/>
    <lineage>
        <taxon>Eukaryota</taxon>
        <taxon>Metazoa</taxon>
        <taxon>Ecdysozoa</taxon>
        <taxon>Arthropoda</taxon>
        <taxon>Chelicerata</taxon>
        <taxon>Arachnida</taxon>
        <taxon>Araneae</taxon>
        <taxon>Araneomorphae</taxon>
        <taxon>Entelegynae</taxon>
        <taxon>Araneoidea</taxon>
        <taxon>Araneidae</taxon>
        <taxon>Caerostris</taxon>
    </lineage>
</organism>